<evidence type="ECO:0000256" key="1">
    <source>
        <dbReference type="SAM" id="MobiDB-lite"/>
    </source>
</evidence>
<sequence length="326" mass="36806">MEANLSPEESVLSWLSSSEEQPPTLEQENSARQKVEDYRPPRHQDHYTKPILAAFMEHLPRDGKQALVSFIAGADDQELFQLAYHLYTTILLPLQAHSQHAVTPSPFVDSQDCEGDVYQTMLESASRNDQGRLKKLCLERDDWRCMLSNLLDISQRKNHGTKAASTRLAHILPFSIGKWNDTGSIWAALHRLFPAVTIGPSDVNDSSNLMTLIVPFEICLGNFSLALEPTDKPNEHEILTFPGFETAYDMLLPRPNKDGARIVKFRSHTGLPLPSPAILRAHASIAEILKSNDIFERIQKVLQMPQTTRHLSADGTTELDFLFWRL</sequence>
<organism evidence="3 4">
    <name type="scientific">Aspergillus hiratsukae</name>
    <dbReference type="NCBI Taxonomy" id="1194566"/>
    <lineage>
        <taxon>Eukaryota</taxon>
        <taxon>Fungi</taxon>
        <taxon>Dikarya</taxon>
        <taxon>Ascomycota</taxon>
        <taxon>Pezizomycotina</taxon>
        <taxon>Eurotiomycetes</taxon>
        <taxon>Eurotiomycetidae</taxon>
        <taxon>Eurotiales</taxon>
        <taxon>Aspergillaceae</taxon>
        <taxon>Aspergillus</taxon>
        <taxon>Aspergillus subgen. Fumigati</taxon>
    </lineage>
</organism>
<evidence type="ECO:0000259" key="2">
    <source>
        <dbReference type="Pfam" id="PF13391"/>
    </source>
</evidence>
<reference evidence="3" key="1">
    <citation type="submission" date="2020-06" db="EMBL/GenBank/DDBJ databases">
        <title>Draft genome sequences of strains closely related to Aspergillus parafelis and Aspergillus hiratsukae.</title>
        <authorList>
            <person name="Dos Santos R.A.C."/>
            <person name="Rivero-Menendez O."/>
            <person name="Steenwyk J.L."/>
            <person name="Mead M.E."/>
            <person name="Goldman G.H."/>
            <person name="Alastruey-Izquierdo A."/>
            <person name="Rokas A."/>
        </authorList>
    </citation>
    <scope>NUCLEOTIDE SEQUENCE</scope>
    <source>
        <strain evidence="3">CNM-CM6106</strain>
    </source>
</reference>
<dbReference type="InterPro" id="IPR003615">
    <property type="entry name" value="HNH_nuc"/>
</dbReference>
<dbReference type="Proteomes" id="UP000662466">
    <property type="component" value="Unassembled WGS sequence"/>
</dbReference>
<feature type="domain" description="HNH nuclease" evidence="2">
    <location>
        <begin position="159"/>
        <end position="227"/>
    </location>
</feature>
<accession>A0A8H6QB79</accession>
<evidence type="ECO:0000313" key="4">
    <source>
        <dbReference type="Proteomes" id="UP000662466"/>
    </source>
</evidence>
<feature type="region of interest" description="Disordered" evidence="1">
    <location>
        <begin position="1"/>
        <end position="44"/>
    </location>
</feature>
<dbReference type="EMBL" id="JACBAF010001984">
    <property type="protein sequence ID" value="KAF7170521.1"/>
    <property type="molecule type" value="Genomic_DNA"/>
</dbReference>
<dbReference type="AlphaFoldDB" id="A0A8H6QB79"/>
<proteinExistence type="predicted"/>
<gene>
    <name evidence="3" type="ORF">CNMCM6106_005169</name>
</gene>
<comment type="caution">
    <text evidence="3">The sequence shown here is derived from an EMBL/GenBank/DDBJ whole genome shotgun (WGS) entry which is preliminary data.</text>
</comment>
<feature type="compositionally biased region" description="Basic and acidic residues" evidence="1">
    <location>
        <begin position="29"/>
        <end position="44"/>
    </location>
</feature>
<protein>
    <recommendedName>
        <fullName evidence="2">HNH nuclease domain-containing protein</fullName>
    </recommendedName>
</protein>
<name>A0A8H6QB79_9EURO</name>
<evidence type="ECO:0000313" key="3">
    <source>
        <dbReference type="EMBL" id="KAF7170521.1"/>
    </source>
</evidence>
<feature type="compositionally biased region" description="Low complexity" evidence="1">
    <location>
        <begin position="1"/>
        <end position="20"/>
    </location>
</feature>
<dbReference type="Pfam" id="PF13391">
    <property type="entry name" value="HNH_2"/>
    <property type="match status" value="1"/>
</dbReference>